<evidence type="ECO:0000256" key="8">
    <source>
        <dbReference type="ARBA" id="ARBA00022777"/>
    </source>
</evidence>
<dbReference type="GO" id="GO:0006166">
    <property type="term" value="P:purine ribonucleoside salvage"/>
    <property type="evidence" value="ECO:0007669"/>
    <property type="project" value="UniProtKB-KW"/>
</dbReference>
<comment type="catalytic activity">
    <reaction evidence="10">
        <text>adenosine + ATP = AMP + ADP + H(+)</text>
        <dbReference type="Rhea" id="RHEA:20824"/>
        <dbReference type="ChEBI" id="CHEBI:15378"/>
        <dbReference type="ChEBI" id="CHEBI:16335"/>
        <dbReference type="ChEBI" id="CHEBI:30616"/>
        <dbReference type="ChEBI" id="CHEBI:456215"/>
        <dbReference type="ChEBI" id="CHEBI:456216"/>
        <dbReference type="EC" id="2.7.1.20"/>
    </reaction>
</comment>
<keyword evidence="13" id="KW-1185">Reference proteome</keyword>
<evidence type="ECO:0000256" key="9">
    <source>
        <dbReference type="ARBA" id="ARBA00022840"/>
    </source>
</evidence>
<dbReference type="AlphaFoldDB" id="A0A6G0XD14"/>
<comment type="pathway">
    <text evidence="2 10">Purine metabolism; AMP biosynthesis via salvage pathway; AMP from adenosine: step 1/1.</text>
</comment>
<evidence type="ECO:0000256" key="6">
    <source>
        <dbReference type="ARBA" id="ARBA00022726"/>
    </source>
</evidence>
<dbReference type="InterPro" id="IPR029056">
    <property type="entry name" value="Ribokinase-like"/>
</dbReference>
<evidence type="ECO:0000259" key="11">
    <source>
        <dbReference type="Pfam" id="PF00294"/>
    </source>
</evidence>
<accession>A0A6G0XD14</accession>
<dbReference type="PANTHER" id="PTHR45769">
    <property type="entry name" value="ADENOSINE KINASE"/>
    <property type="match status" value="1"/>
</dbReference>
<comment type="function">
    <text evidence="10">ATP dependent phosphorylation of adenosine and other related nucleoside analogs to monophosphate derivatives.</text>
</comment>
<keyword evidence="8 10" id="KW-0418">Kinase</keyword>
<dbReference type="GO" id="GO:0005829">
    <property type="term" value="C:cytosol"/>
    <property type="evidence" value="ECO:0007669"/>
    <property type="project" value="TreeGrafter"/>
</dbReference>
<keyword evidence="6 10" id="KW-0660">Purine salvage</keyword>
<gene>
    <name evidence="12" type="ORF">Ae201684_005896</name>
</gene>
<evidence type="ECO:0000256" key="2">
    <source>
        <dbReference type="ARBA" id="ARBA00004801"/>
    </source>
</evidence>
<evidence type="ECO:0000256" key="10">
    <source>
        <dbReference type="RuleBase" id="RU368116"/>
    </source>
</evidence>
<dbReference type="UniPathway" id="UPA00588">
    <property type="reaction ID" value="UER00659"/>
</dbReference>
<dbReference type="InterPro" id="IPR011611">
    <property type="entry name" value="PfkB_dom"/>
</dbReference>
<dbReference type="GO" id="GO:0005524">
    <property type="term" value="F:ATP binding"/>
    <property type="evidence" value="ECO:0007669"/>
    <property type="project" value="UniProtKB-UniRule"/>
</dbReference>
<evidence type="ECO:0000313" key="13">
    <source>
        <dbReference type="Proteomes" id="UP000481153"/>
    </source>
</evidence>
<dbReference type="Pfam" id="PF00294">
    <property type="entry name" value="PfkB"/>
    <property type="match status" value="1"/>
</dbReference>
<dbReference type="GO" id="GO:0006144">
    <property type="term" value="P:purine nucleobase metabolic process"/>
    <property type="evidence" value="ECO:0007669"/>
    <property type="project" value="TreeGrafter"/>
</dbReference>
<dbReference type="InterPro" id="IPR001805">
    <property type="entry name" value="Adenokinase"/>
</dbReference>
<evidence type="ECO:0000313" key="12">
    <source>
        <dbReference type="EMBL" id="KAF0737899.1"/>
    </source>
</evidence>
<sequence length="190" mass="20861">MTTIAMADNLHQDDGRSHLRTLTMGNPMVDMILHVSKDFIEEQGLIHGESIHGHVSTETRQELFDFVLASPHAIRTMGGSALNSARTIQIFLPPLASIFVGAIGDDSNGHFLQQTAFEQGVDMKVQILPEFSTSTCLCFITPDFERTLVVQRSAHAEYSLDSTFQAVVGQVDIVYIVSFALSTLSRFACA</sequence>
<reference evidence="12 13" key="1">
    <citation type="submission" date="2019-07" db="EMBL/GenBank/DDBJ databases">
        <title>Genomics analysis of Aphanomyces spp. identifies a new class of oomycete effector associated with host adaptation.</title>
        <authorList>
            <person name="Gaulin E."/>
        </authorList>
    </citation>
    <scope>NUCLEOTIDE SEQUENCE [LARGE SCALE GENOMIC DNA]</scope>
    <source>
        <strain evidence="12 13">ATCC 201684</strain>
    </source>
</reference>
<dbReference type="PANTHER" id="PTHR45769:SF3">
    <property type="entry name" value="ADENOSINE KINASE"/>
    <property type="match status" value="1"/>
</dbReference>
<dbReference type="EC" id="2.7.1.20" evidence="4 10"/>
<dbReference type="GO" id="GO:0005634">
    <property type="term" value="C:nucleus"/>
    <property type="evidence" value="ECO:0007669"/>
    <property type="project" value="TreeGrafter"/>
</dbReference>
<dbReference type="VEuPathDB" id="FungiDB:AeMF1_011122"/>
<proteinExistence type="inferred from homology"/>
<evidence type="ECO:0000256" key="5">
    <source>
        <dbReference type="ARBA" id="ARBA00022679"/>
    </source>
</evidence>
<dbReference type="EMBL" id="VJMJ01000079">
    <property type="protein sequence ID" value="KAF0737899.1"/>
    <property type="molecule type" value="Genomic_DNA"/>
</dbReference>
<comment type="caution">
    <text evidence="12">The sequence shown here is derived from an EMBL/GenBank/DDBJ whole genome shotgun (WGS) entry which is preliminary data.</text>
</comment>
<dbReference type="GO" id="GO:0044209">
    <property type="term" value="P:AMP salvage"/>
    <property type="evidence" value="ECO:0007669"/>
    <property type="project" value="UniProtKB-UniRule"/>
</dbReference>
<keyword evidence="10" id="KW-0460">Magnesium</keyword>
<evidence type="ECO:0000256" key="4">
    <source>
        <dbReference type="ARBA" id="ARBA00012119"/>
    </source>
</evidence>
<keyword evidence="9 10" id="KW-0067">ATP-binding</keyword>
<organism evidence="12 13">
    <name type="scientific">Aphanomyces euteiches</name>
    <dbReference type="NCBI Taxonomy" id="100861"/>
    <lineage>
        <taxon>Eukaryota</taxon>
        <taxon>Sar</taxon>
        <taxon>Stramenopiles</taxon>
        <taxon>Oomycota</taxon>
        <taxon>Saprolegniomycetes</taxon>
        <taxon>Saprolegniales</taxon>
        <taxon>Verrucalvaceae</taxon>
        <taxon>Aphanomyces</taxon>
    </lineage>
</organism>
<dbReference type="Proteomes" id="UP000481153">
    <property type="component" value="Unassembled WGS sequence"/>
</dbReference>
<keyword evidence="5 10" id="KW-0808">Transferase</keyword>
<dbReference type="GO" id="GO:0004001">
    <property type="term" value="F:adenosine kinase activity"/>
    <property type="evidence" value="ECO:0007669"/>
    <property type="project" value="UniProtKB-UniRule"/>
</dbReference>
<evidence type="ECO:0000256" key="3">
    <source>
        <dbReference type="ARBA" id="ARBA00010688"/>
    </source>
</evidence>
<evidence type="ECO:0000256" key="7">
    <source>
        <dbReference type="ARBA" id="ARBA00022741"/>
    </source>
</evidence>
<dbReference type="SUPFAM" id="SSF53613">
    <property type="entry name" value="Ribokinase-like"/>
    <property type="match status" value="1"/>
</dbReference>
<comment type="similarity">
    <text evidence="3 10">Belongs to the carbohydrate kinase PfkB family.</text>
</comment>
<protein>
    <recommendedName>
        <fullName evidence="4 10">Adenosine kinase</fullName>
        <shortName evidence="10">AK</shortName>
        <ecNumber evidence="4 10">2.7.1.20</ecNumber>
    </recommendedName>
    <alternativeName>
        <fullName evidence="10">Adenosine 5'-phosphotransferase</fullName>
    </alternativeName>
</protein>
<comment type="cofactor">
    <cofactor evidence="1 10">
        <name>Mg(2+)</name>
        <dbReference type="ChEBI" id="CHEBI:18420"/>
    </cofactor>
</comment>
<dbReference type="Gene3D" id="3.40.1190.20">
    <property type="match status" value="1"/>
</dbReference>
<evidence type="ECO:0000256" key="1">
    <source>
        <dbReference type="ARBA" id="ARBA00001946"/>
    </source>
</evidence>
<feature type="domain" description="Carbohydrate kinase PfkB" evidence="11">
    <location>
        <begin position="75"/>
        <end position="184"/>
    </location>
</feature>
<keyword evidence="7 10" id="KW-0547">Nucleotide-binding</keyword>
<name>A0A6G0XD14_9STRA</name>